<dbReference type="InterPro" id="IPR038765">
    <property type="entry name" value="Papain-like_cys_pep_sf"/>
</dbReference>
<evidence type="ECO:0000256" key="1">
    <source>
        <dbReference type="ARBA" id="ARBA00000707"/>
    </source>
</evidence>
<dbReference type="GO" id="GO:0004843">
    <property type="term" value="F:cysteine-type deubiquitinase activity"/>
    <property type="evidence" value="ECO:0007669"/>
    <property type="project" value="UniProtKB-EC"/>
</dbReference>
<dbReference type="AlphaFoldDB" id="A0A914Y5H2"/>
<dbReference type="GO" id="GO:0006508">
    <property type="term" value="P:proteolysis"/>
    <property type="evidence" value="ECO:0007669"/>
    <property type="project" value="UniProtKB-KW"/>
</dbReference>
<evidence type="ECO:0000256" key="12">
    <source>
        <dbReference type="ARBA" id="ARBA00042420"/>
    </source>
</evidence>
<dbReference type="InterPro" id="IPR028889">
    <property type="entry name" value="USP"/>
</dbReference>
<dbReference type="GO" id="GO:0042981">
    <property type="term" value="P:regulation of apoptotic process"/>
    <property type="evidence" value="ECO:0007669"/>
    <property type="project" value="TreeGrafter"/>
</dbReference>
<evidence type="ECO:0000256" key="9">
    <source>
        <dbReference type="ARBA" id="ARBA00039432"/>
    </source>
</evidence>
<accession>A0A914Y5H2</accession>
<evidence type="ECO:0000313" key="15">
    <source>
        <dbReference type="Proteomes" id="UP000887577"/>
    </source>
</evidence>
<evidence type="ECO:0000256" key="4">
    <source>
        <dbReference type="ARBA" id="ARBA00012759"/>
    </source>
</evidence>
<dbReference type="Pfam" id="PF00443">
    <property type="entry name" value="UCH"/>
    <property type="match status" value="1"/>
</dbReference>
<dbReference type="WBParaSite" id="PSU_v2.g14491.t1">
    <property type="protein sequence ID" value="PSU_v2.g14491.t1"/>
    <property type="gene ID" value="PSU_v2.g14491"/>
</dbReference>
<reference evidence="16" key="1">
    <citation type="submission" date="2022-11" db="UniProtKB">
        <authorList>
            <consortium name="WormBaseParasite"/>
        </authorList>
    </citation>
    <scope>IDENTIFICATION</scope>
</reference>
<dbReference type="GO" id="GO:0005730">
    <property type="term" value="C:nucleolus"/>
    <property type="evidence" value="ECO:0007669"/>
    <property type="project" value="UniProtKB-SubCell"/>
</dbReference>
<dbReference type="PROSITE" id="PS50235">
    <property type="entry name" value="USP_3"/>
    <property type="match status" value="1"/>
</dbReference>
<comment type="similarity">
    <text evidence="3">Belongs to the peptidase C19 family.</text>
</comment>
<dbReference type="PANTHER" id="PTHR24006:SF758">
    <property type="entry name" value="UBIQUITIN CARBOXYL-TERMINAL HYDROLASE 36"/>
    <property type="match status" value="1"/>
</dbReference>
<evidence type="ECO:0000256" key="11">
    <source>
        <dbReference type="ARBA" id="ARBA00042154"/>
    </source>
</evidence>
<evidence type="ECO:0000256" key="10">
    <source>
        <dbReference type="ARBA" id="ARBA00041300"/>
    </source>
</evidence>
<comment type="subcellular location">
    <subcellularLocation>
        <location evidence="2">Nucleus</location>
        <location evidence="2">Nucleolus</location>
    </subcellularLocation>
</comment>
<evidence type="ECO:0000256" key="7">
    <source>
        <dbReference type="ARBA" id="ARBA00022801"/>
    </source>
</evidence>
<protein>
    <recommendedName>
        <fullName evidence="9">Ubiquitin carboxyl-terminal hydrolase 36</fullName>
        <ecNumber evidence="4">3.4.19.12</ecNumber>
    </recommendedName>
    <alternativeName>
        <fullName evidence="12">Deubiquitinating enzyme 36</fullName>
    </alternativeName>
    <alternativeName>
        <fullName evidence="11">Protein scrawny</fullName>
    </alternativeName>
    <alternativeName>
        <fullName evidence="10">Ubiquitin thioesterase 36</fullName>
    </alternativeName>
    <alternativeName>
        <fullName evidence="13">Ubiquitin-specific-processing protease 36</fullName>
    </alternativeName>
</protein>
<proteinExistence type="inferred from homology"/>
<dbReference type="InterPro" id="IPR001394">
    <property type="entry name" value="Peptidase_C19_UCH"/>
</dbReference>
<keyword evidence="8" id="KW-0788">Thiol protease</keyword>
<dbReference type="EC" id="3.4.19.12" evidence="4"/>
<evidence type="ECO:0000256" key="2">
    <source>
        <dbReference type="ARBA" id="ARBA00004604"/>
    </source>
</evidence>
<evidence type="ECO:0000259" key="14">
    <source>
        <dbReference type="PROSITE" id="PS50235"/>
    </source>
</evidence>
<evidence type="ECO:0000313" key="16">
    <source>
        <dbReference type="WBParaSite" id="PSU_v2.g14491.t1"/>
    </source>
</evidence>
<evidence type="ECO:0000256" key="3">
    <source>
        <dbReference type="ARBA" id="ARBA00009085"/>
    </source>
</evidence>
<organism evidence="15 16">
    <name type="scientific">Panagrolaimus superbus</name>
    <dbReference type="NCBI Taxonomy" id="310955"/>
    <lineage>
        <taxon>Eukaryota</taxon>
        <taxon>Metazoa</taxon>
        <taxon>Ecdysozoa</taxon>
        <taxon>Nematoda</taxon>
        <taxon>Chromadorea</taxon>
        <taxon>Rhabditida</taxon>
        <taxon>Tylenchina</taxon>
        <taxon>Panagrolaimomorpha</taxon>
        <taxon>Panagrolaimoidea</taxon>
        <taxon>Panagrolaimidae</taxon>
        <taxon>Panagrolaimus</taxon>
    </lineage>
</organism>
<keyword evidence="6" id="KW-0833">Ubl conjugation pathway</keyword>
<sequence>MLLFLLDAIDRQQQKIRRSHPGKNSSIVEQIFDGKVRCEYTCQTCEKKSICYEPIRGLSIELPRNPEFPPEMSKIVKDYFNDEKIFGYDCRNCKTKTVACKRTRIVTAPRVLIIQLKRFLRFTKINTPVVPTKY</sequence>
<keyword evidence="5" id="KW-0645">Protease</keyword>
<keyword evidence="7" id="KW-0378">Hydrolase</keyword>
<dbReference type="Gene3D" id="3.90.70.10">
    <property type="entry name" value="Cysteine proteinases"/>
    <property type="match status" value="1"/>
</dbReference>
<keyword evidence="15" id="KW-1185">Reference proteome</keyword>
<evidence type="ECO:0000256" key="5">
    <source>
        <dbReference type="ARBA" id="ARBA00022670"/>
    </source>
</evidence>
<comment type="catalytic activity">
    <reaction evidence="1">
        <text>Thiol-dependent hydrolysis of ester, thioester, amide, peptide and isopeptide bonds formed by the C-terminal Gly of ubiquitin (a 76-residue protein attached to proteins as an intracellular targeting signal).</text>
        <dbReference type="EC" id="3.4.19.12"/>
    </reaction>
</comment>
<name>A0A914Y5H2_9BILA</name>
<dbReference type="SUPFAM" id="SSF54001">
    <property type="entry name" value="Cysteine proteinases"/>
    <property type="match status" value="1"/>
</dbReference>
<dbReference type="CDD" id="cd02257">
    <property type="entry name" value="Peptidase_C19"/>
    <property type="match status" value="1"/>
</dbReference>
<evidence type="ECO:0000256" key="13">
    <source>
        <dbReference type="ARBA" id="ARBA00043009"/>
    </source>
</evidence>
<dbReference type="GO" id="GO:0016579">
    <property type="term" value="P:protein deubiquitination"/>
    <property type="evidence" value="ECO:0007669"/>
    <property type="project" value="InterPro"/>
</dbReference>
<evidence type="ECO:0000256" key="8">
    <source>
        <dbReference type="ARBA" id="ARBA00022807"/>
    </source>
</evidence>
<dbReference type="InterPro" id="IPR050164">
    <property type="entry name" value="Peptidase_C19"/>
</dbReference>
<dbReference type="GO" id="GO:0005829">
    <property type="term" value="C:cytosol"/>
    <property type="evidence" value="ECO:0007669"/>
    <property type="project" value="TreeGrafter"/>
</dbReference>
<evidence type="ECO:0000256" key="6">
    <source>
        <dbReference type="ARBA" id="ARBA00022786"/>
    </source>
</evidence>
<dbReference type="PANTHER" id="PTHR24006">
    <property type="entry name" value="UBIQUITIN CARBOXYL-TERMINAL HYDROLASE"/>
    <property type="match status" value="1"/>
</dbReference>
<feature type="domain" description="USP" evidence="14">
    <location>
        <begin position="1"/>
        <end position="134"/>
    </location>
</feature>
<dbReference type="Proteomes" id="UP000887577">
    <property type="component" value="Unplaced"/>
</dbReference>